<dbReference type="InterPro" id="IPR024961">
    <property type="entry name" value="T2SS_GspC_N"/>
</dbReference>
<evidence type="ECO:0000256" key="9">
    <source>
        <dbReference type="SAM" id="MobiDB-lite"/>
    </source>
</evidence>
<comment type="subcellular location">
    <subcellularLocation>
        <location evidence="1">Cell inner membrane</location>
    </subcellularLocation>
</comment>
<evidence type="ECO:0000256" key="10">
    <source>
        <dbReference type="SAM" id="Phobius"/>
    </source>
</evidence>
<evidence type="ECO:0000256" key="5">
    <source>
        <dbReference type="ARBA" id="ARBA00022692"/>
    </source>
</evidence>
<proteinExistence type="predicted"/>
<dbReference type="SUPFAM" id="SSF50156">
    <property type="entry name" value="PDZ domain-like"/>
    <property type="match status" value="1"/>
</dbReference>
<dbReference type="Gene3D" id="2.30.30.830">
    <property type="match status" value="1"/>
</dbReference>
<dbReference type="GO" id="GO:0015031">
    <property type="term" value="P:protein transport"/>
    <property type="evidence" value="ECO:0007669"/>
    <property type="project" value="UniProtKB-KW"/>
</dbReference>
<keyword evidence="6" id="KW-0653">Protein transport</keyword>
<dbReference type="HOGENOM" id="CLU_992594_0_0_6"/>
<dbReference type="RefSeq" id="WP_004674331.1">
    <property type="nucleotide sequence ID" value="NZ_KB849217.1"/>
</dbReference>
<name>N8RGL0_9GAMM</name>
<evidence type="ECO:0000256" key="7">
    <source>
        <dbReference type="ARBA" id="ARBA00022989"/>
    </source>
</evidence>
<feature type="compositionally biased region" description="Low complexity" evidence="9">
    <location>
        <begin position="161"/>
        <end position="172"/>
    </location>
</feature>
<dbReference type="GO" id="GO:0005886">
    <property type="term" value="C:plasma membrane"/>
    <property type="evidence" value="ECO:0007669"/>
    <property type="project" value="UniProtKB-SubCell"/>
</dbReference>
<evidence type="ECO:0000256" key="2">
    <source>
        <dbReference type="ARBA" id="ARBA00022448"/>
    </source>
</evidence>
<dbReference type="Gene3D" id="2.30.42.10">
    <property type="match status" value="1"/>
</dbReference>
<dbReference type="STRING" id="134533.GCA_001485085_00012"/>
<dbReference type="PATRIC" id="fig|1217671.3.peg.2116"/>
<dbReference type="Proteomes" id="UP000018426">
    <property type="component" value="Unassembled WGS sequence"/>
</dbReference>
<keyword evidence="2" id="KW-0813">Transport</keyword>
<dbReference type="AlphaFoldDB" id="N8RGL0"/>
<feature type="transmembrane region" description="Helical" evidence="10">
    <location>
        <begin position="21"/>
        <end position="43"/>
    </location>
</feature>
<evidence type="ECO:0000256" key="1">
    <source>
        <dbReference type="ARBA" id="ARBA00004533"/>
    </source>
</evidence>
<protein>
    <submittedName>
        <fullName evidence="12">Type II secretion system protein C</fullName>
    </submittedName>
</protein>
<evidence type="ECO:0000259" key="11">
    <source>
        <dbReference type="Pfam" id="PF11356"/>
    </source>
</evidence>
<evidence type="ECO:0000313" key="13">
    <source>
        <dbReference type="Proteomes" id="UP000018426"/>
    </source>
</evidence>
<keyword evidence="4" id="KW-0997">Cell inner membrane</keyword>
<comment type="caution">
    <text evidence="12">The sequence shown here is derived from an EMBL/GenBank/DDBJ whole genome shotgun (WGS) entry which is preliminary data.</text>
</comment>
<dbReference type="InterPro" id="IPR036034">
    <property type="entry name" value="PDZ_sf"/>
</dbReference>
<evidence type="ECO:0000256" key="8">
    <source>
        <dbReference type="ARBA" id="ARBA00023136"/>
    </source>
</evidence>
<evidence type="ECO:0000256" key="6">
    <source>
        <dbReference type="ARBA" id="ARBA00022927"/>
    </source>
</evidence>
<feature type="region of interest" description="Disordered" evidence="9">
    <location>
        <begin position="161"/>
        <end position="181"/>
    </location>
</feature>
<feature type="domain" description="Type II secretion system protein GspC N-terminal" evidence="11">
    <location>
        <begin position="26"/>
        <end position="138"/>
    </location>
</feature>
<reference evidence="12 13" key="1">
    <citation type="submission" date="2013-02" db="EMBL/GenBank/DDBJ databases">
        <title>The Genome Sequence of Acinetobacter parvus NIPH 1103.</title>
        <authorList>
            <consortium name="The Broad Institute Genome Sequencing Platform"/>
            <consortium name="The Broad Institute Genome Sequencing Center for Infectious Disease"/>
            <person name="Cerqueira G."/>
            <person name="Feldgarden M."/>
            <person name="Courvalin P."/>
            <person name="Perichon B."/>
            <person name="Grillot-Courvalin C."/>
            <person name="Clermont D."/>
            <person name="Rocha E."/>
            <person name="Yoon E.-J."/>
            <person name="Nemec A."/>
            <person name="Walker B."/>
            <person name="Young S.K."/>
            <person name="Zeng Q."/>
            <person name="Gargeya S."/>
            <person name="Fitzgerald M."/>
            <person name="Haas B."/>
            <person name="Abouelleil A."/>
            <person name="Alvarado L."/>
            <person name="Arachchi H.M."/>
            <person name="Berlin A.M."/>
            <person name="Chapman S.B."/>
            <person name="Dewar J."/>
            <person name="Goldberg J."/>
            <person name="Griggs A."/>
            <person name="Gujja S."/>
            <person name="Hansen M."/>
            <person name="Howarth C."/>
            <person name="Imamovic A."/>
            <person name="Larimer J."/>
            <person name="McCowan C."/>
            <person name="Murphy C."/>
            <person name="Neiman D."/>
            <person name="Pearson M."/>
            <person name="Priest M."/>
            <person name="Roberts A."/>
            <person name="Saif S."/>
            <person name="Shea T."/>
            <person name="Sisk P."/>
            <person name="Sykes S."/>
            <person name="Wortman J."/>
            <person name="Nusbaum C."/>
            <person name="Birren B."/>
        </authorList>
    </citation>
    <scope>NUCLEOTIDE SEQUENCE [LARGE SCALE GENOMIC DNA]</scope>
    <source>
        <strain evidence="12 13">NIPH 1103</strain>
    </source>
</reference>
<evidence type="ECO:0000256" key="3">
    <source>
        <dbReference type="ARBA" id="ARBA00022475"/>
    </source>
</evidence>
<keyword evidence="5 10" id="KW-0812">Transmembrane</keyword>
<keyword evidence="3" id="KW-1003">Cell membrane</keyword>
<keyword evidence="8 10" id="KW-0472">Membrane</keyword>
<evidence type="ECO:0000256" key="4">
    <source>
        <dbReference type="ARBA" id="ARBA00022519"/>
    </source>
</evidence>
<evidence type="ECO:0000313" key="12">
    <source>
        <dbReference type="EMBL" id="ENU32704.1"/>
    </source>
</evidence>
<sequence>MNALTQRMQQLRWQKLDKLSALVLALLILWLCWKLASLFWWVVAPPQPMQFDRVELGSQQARVPNISSFALFNEPAATTAQDNVNLELQGVLLGYPSYLSSAVIKLNDTAERYRVGETIGSTSYQLAEVYWDHVILRQGNGATREVKFKGLDKGLYQPIAPVSTNNNSNSVPPQTPPAQNNTAQSALGQAIQQMQDNREQYLKNMGVAGGADGYEISDRTPSALKNTLGLRSGDRILSVNGQTIGPGLSEVQLLEQVRREGHAKIEIKRGDQVMTIQQSF</sequence>
<organism evidence="12 13">
    <name type="scientific">Acinetobacter parvus NIPH 1103</name>
    <dbReference type="NCBI Taxonomy" id="1217671"/>
    <lineage>
        <taxon>Bacteria</taxon>
        <taxon>Pseudomonadati</taxon>
        <taxon>Pseudomonadota</taxon>
        <taxon>Gammaproteobacteria</taxon>
        <taxon>Moraxellales</taxon>
        <taxon>Moraxellaceae</taxon>
        <taxon>Acinetobacter</taxon>
    </lineage>
</organism>
<accession>N8RGL0</accession>
<dbReference type="EMBL" id="APOL01000038">
    <property type="protein sequence ID" value="ENU32704.1"/>
    <property type="molecule type" value="Genomic_DNA"/>
</dbReference>
<gene>
    <name evidence="12" type="ORF">F989_02146</name>
</gene>
<keyword evidence="7 10" id="KW-1133">Transmembrane helix</keyword>
<dbReference type="Pfam" id="PF11356">
    <property type="entry name" value="T2SSC"/>
    <property type="match status" value="1"/>
</dbReference>